<sequence length="554" mass="63076">MSKKSTLIFILAISALLGLYGLSRGDTVNDEVFMSFRGIGMLDFDEAAAQTTPLEWFDPNIPWWTKLSFHDHPPLVLAVQNIFMKVFSESNFGFRLPSALLGIVSVYLVYLIGRLLYSDSTGIIAASIFGVTLNHLYISRVGMQEAYVIFFLLLASYFFLKSLRDDRYLIWTGTAVGLGLLAKYNAGIIVPIFGTYLLFFKRDYLKNKNLWFGALLAAVIFSPVIIYNIGLYQAVGHFDFQLSYIFGQHPEVWKVAPGKEIGALIDRLQDFAPRLIATNSWLFLAFAGTSVLAFLYGLISRGKEVMVKNSFLIIALLFVAALMLVIGPSYRFLTMLTPFIALVIAVFLDAVRQRFFGDKKNLVYGLFALVLIFEIGYSINNLIRYYPWPNSESFRPWLVSKVRYENYNWGYNQLGAFFERELAGLVPALTFDMRYQFLEKLREQALERGLAAGAESYPAMIVYDGNFDLAGKLWTLNRLHIYHAWPVLSLATYNQYLQEQGSDYYQRIGFKVRYFVAPTNTVLAPETVILQTGERISILNPRGDEAFVVYKKIF</sequence>
<evidence type="ECO:0000256" key="7">
    <source>
        <dbReference type="ARBA" id="ARBA00023136"/>
    </source>
</evidence>
<dbReference type="STRING" id="1798410.A3H63_01335"/>
<evidence type="ECO:0000256" key="4">
    <source>
        <dbReference type="ARBA" id="ARBA00022679"/>
    </source>
</evidence>
<dbReference type="InterPro" id="IPR050297">
    <property type="entry name" value="LipidA_mod_glycosyltrf_83"/>
</dbReference>
<evidence type="ECO:0000256" key="1">
    <source>
        <dbReference type="ARBA" id="ARBA00004651"/>
    </source>
</evidence>
<evidence type="ECO:0000259" key="9">
    <source>
        <dbReference type="Pfam" id="PF13231"/>
    </source>
</evidence>
<dbReference type="Proteomes" id="UP000176284">
    <property type="component" value="Unassembled WGS sequence"/>
</dbReference>
<dbReference type="GO" id="GO:0005886">
    <property type="term" value="C:plasma membrane"/>
    <property type="evidence" value="ECO:0007669"/>
    <property type="project" value="UniProtKB-SubCell"/>
</dbReference>
<feature type="transmembrane region" description="Helical" evidence="8">
    <location>
        <begin position="180"/>
        <end position="199"/>
    </location>
</feature>
<evidence type="ECO:0000256" key="5">
    <source>
        <dbReference type="ARBA" id="ARBA00022692"/>
    </source>
</evidence>
<feature type="transmembrane region" description="Helical" evidence="8">
    <location>
        <begin position="332"/>
        <end position="350"/>
    </location>
</feature>
<keyword evidence="2" id="KW-1003">Cell membrane</keyword>
<keyword evidence="7 8" id="KW-0472">Membrane</keyword>
<keyword evidence="6 8" id="KW-1133">Transmembrane helix</keyword>
<feature type="transmembrane region" description="Helical" evidence="8">
    <location>
        <begin position="362"/>
        <end position="379"/>
    </location>
</feature>
<reference evidence="10 11" key="1">
    <citation type="journal article" date="2016" name="Nat. Commun.">
        <title>Thousands of microbial genomes shed light on interconnected biogeochemical processes in an aquifer system.</title>
        <authorList>
            <person name="Anantharaman K."/>
            <person name="Brown C.T."/>
            <person name="Hug L.A."/>
            <person name="Sharon I."/>
            <person name="Castelle C.J."/>
            <person name="Probst A.J."/>
            <person name="Thomas B.C."/>
            <person name="Singh A."/>
            <person name="Wilkins M.J."/>
            <person name="Karaoz U."/>
            <person name="Brodie E.L."/>
            <person name="Williams K.H."/>
            <person name="Hubbard S.S."/>
            <person name="Banfield J.F."/>
        </authorList>
    </citation>
    <scope>NUCLEOTIDE SEQUENCE [LARGE SCALE GENOMIC DNA]</scope>
</reference>
<feature type="transmembrane region" description="Helical" evidence="8">
    <location>
        <begin position="211"/>
        <end position="230"/>
    </location>
</feature>
<keyword evidence="4" id="KW-0808">Transferase</keyword>
<feature type="transmembrane region" description="Helical" evidence="8">
    <location>
        <begin position="94"/>
        <end position="117"/>
    </location>
</feature>
<accession>A0A1G1ZT47</accession>
<keyword evidence="3" id="KW-0328">Glycosyltransferase</keyword>
<dbReference type="GO" id="GO:0016763">
    <property type="term" value="F:pentosyltransferase activity"/>
    <property type="evidence" value="ECO:0007669"/>
    <property type="project" value="TreeGrafter"/>
</dbReference>
<dbReference type="AlphaFoldDB" id="A0A1G1ZT47"/>
<evidence type="ECO:0000256" key="6">
    <source>
        <dbReference type="ARBA" id="ARBA00022989"/>
    </source>
</evidence>
<evidence type="ECO:0000256" key="3">
    <source>
        <dbReference type="ARBA" id="ARBA00022676"/>
    </source>
</evidence>
<dbReference type="EMBL" id="MHJM01000019">
    <property type="protein sequence ID" value="OGY67722.1"/>
    <property type="molecule type" value="Genomic_DNA"/>
</dbReference>
<dbReference type="PANTHER" id="PTHR33908:SF11">
    <property type="entry name" value="MEMBRANE PROTEIN"/>
    <property type="match status" value="1"/>
</dbReference>
<keyword evidence="5 8" id="KW-0812">Transmembrane</keyword>
<dbReference type="Pfam" id="PF13231">
    <property type="entry name" value="PMT_2"/>
    <property type="match status" value="1"/>
</dbReference>
<comment type="caution">
    <text evidence="10">The sequence shown here is derived from an EMBL/GenBank/DDBJ whole genome shotgun (WGS) entry which is preliminary data.</text>
</comment>
<evidence type="ECO:0000313" key="11">
    <source>
        <dbReference type="Proteomes" id="UP000176284"/>
    </source>
</evidence>
<name>A0A1G1ZT47_9BACT</name>
<comment type="subcellular location">
    <subcellularLocation>
        <location evidence="1">Cell membrane</location>
        <topology evidence="1">Multi-pass membrane protein</topology>
    </subcellularLocation>
</comment>
<evidence type="ECO:0000256" key="8">
    <source>
        <dbReference type="SAM" id="Phobius"/>
    </source>
</evidence>
<feature type="transmembrane region" description="Helical" evidence="8">
    <location>
        <begin position="306"/>
        <end position="326"/>
    </location>
</feature>
<dbReference type="GO" id="GO:0009103">
    <property type="term" value="P:lipopolysaccharide biosynthetic process"/>
    <property type="evidence" value="ECO:0007669"/>
    <property type="project" value="UniProtKB-ARBA"/>
</dbReference>
<organism evidence="10 11">
    <name type="scientific">Candidatus Harrisonbacteria bacterium RIFCSPLOWO2_02_FULL_45_10c</name>
    <dbReference type="NCBI Taxonomy" id="1798410"/>
    <lineage>
        <taxon>Bacteria</taxon>
        <taxon>Candidatus Harrisoniibacteriota</taxon>
    </lineage>
</organism>
<dbReference type="PANTHER" id="PTHR33908">
    <property type="entry name" value="MANNOSYLTRANSFERASE YKCB-RELATED"/>
    <property type="match status" value="1"/>
</dbReference>
<gene>
    <name evidence="10" type="ORF">A3H63_01335</name>
</gene>
<protein>
    <recommendedName>
        <fullName evidence="9">Glycosyltransferase RgtA/B/C/D-like domain-containing protein</fullName>
    </recommendedName>
</protein>
<evidence type="ECO:0000256" key="2">
    <source>
        <dbReference type="ARBA" id="ARBA00022475"/>
    </source>
</evidence>
<feature type="transmembrane region" description="Helical" evidence="8">
    <location>
        <begin position="137"/>
        <end position="160"/>
    </location>
</feature>
<feature type="transmembrane region" description="Helical" evidence="8">
    <location>
        <begin position="281"/>
        <end position="299"/>
    </location>
</feature>
<evidence type="ECO:0000313" key="10">
    <source>
        <dbReference type="EMBL" id="OGY67722.1"/>
    </source>
</evidence>
<feature type="domain" description="Glycosyltransferase RgtA/B/C/D-like" evidence="9">
    <location>
        <begin position="71"/>
        <end position="227"/>
    </location>
</feature>
<dbReference type="InterPro" id="IPR038731">
    <property type="entry name" value="RgtA/B/C-like"/>
</dbReference>
<proteinExistence type="predicted"/>